<reference evidence="8" key="2">
    <citation type="submission" date="2020-09" db="EMBL/GenBank/DDBJ databases">
        <authorList>
            <person name="Sun Q."/>
            <person name="Kim S."/>
        </authorList>
    </citation>
    <scope>NUCLEOTIDE SEQUENCE</scope>
    <source>
        <strain evidence="8">KCTC 32182</strain>
    </source>
</reference>
<dbReference type="GO" id="GO:0005840">
    <property type="term" value="C:ribosome"/>
    <property type="evidence" value="ECO:0007669"/>
    <property type="project" value="InterPro"/>
</dbReference>
<dbReference type="GO" id="GO:0042274">
    <property type="term" value="P:ribosomal small subunit biogenesis"/>
    <property type="evidence" value="ECO:0007669"/>
    <property type="project" value="UniProtKB-UniRule"/>
</dbReference>
<dbReference type="InterPro" id="IPR036976">
    <property type="entry name" value="RimM_N_sf"/>
</dbReference>
<gene>
    <name evidence="5 8" type="primary">rimM</name>
    <name evidence="8" type="ORF">GCM10011289_31970</name>
</gene>
<keyword evidence="9" id="KW-1185">Reference proteome</keyword>
<evidence type="ECO:0000256" key="4">
    <source>
        <dbReference type="ARBA" id="ARBA00023186"/>
    </source>
</evidence>
<accession>A0A918P5H4</accession>
<proteinExistence type="inferred from homology"/>
<keyword evidence="2 5" id="KW-0690">Ribosome biogenesis</keyword>
<feature type="domain" description="Ribosome maturation factor RimM PRC barrel" evidence="7">
    <location>
        <begin position="101"/>
        <end position="164"/>
    </location>
</feature>
<evidence type="ECO:0000313" key="8">
    <source>
        <dbReference type="EMBL" id="GGY25998.1"/>
    </source>
</evidence>
<dbReference type="AlphaFoldDB" id="A0A918P5H4"/>
<evidence type="ECO:0000256" key="2">
    <source>
        <dbReference type="ARBA" id="ARBA00022517"/>
    </source>
</evidence>
<dbReference type="Gene3D" id="2.40.30.60">
    <property type="entry name" value="RimM"/>
    <property type="match status" value="1"/>
</dbReference>
<name>A0A918P5H4_9NEIS</name>
<evidence type="ECO:0000313" key="9">
    <source>
        <dbReference type="Proteomes" id="UP000645257"/>
    </source>
</evidence>
<keyword evidence="3 5" id="KW-0698">rRNA processing</keyword>
<dbReference type="Gene3D" id="2.30.30.240">
    <property type="entry name" value="PRC-barrel domain"/>
    <property type="match status" value="1"/>
</dbReference>
<dbReference type="RefSeq" id="WP_189536178.1">
    <property type="nucleotide sequence ID" value="NZ_BMYX01000022.1"/>
</dbReference>
<dbReference type="Pfam" id="PF01782">
    <property type="entry name" value="RimM"/>
    <property type="match status" value="1"/>
</dbReference>
<feature type="domain" description="RimM N-terminal" evidence="6">
    <location>
        <begin position="8"/>
        <end position="90"/>
    </location>
</feature>
<dbReference type="InterPro" id="IPR009000">
    <property type="entry name" value="Transl_B-barrel_sf"/>
</dbReference>
<comment type="similarity">
    <text evidence="5">Belongs to the RimM family.</text>
</comment>
<dbReference type="GO" id="GO:0005737">
    <property type="term" value="C:cytoplasm"/>
    <property type="evidence" value="ECO:0007669"/>
    <property type="project" value="UniProtKB-SubCell"/>
</dbReference>
<comment type="domain">
    <text evidence="5">The PRC barrel domain binds ribosomal protein uS19.</text>
</comment>
<protein>
    <recommendedName>
        <fullName evidence="5">Ribosome maturation factor RimM</fullName>
    </recommendedName>
</protein>
<dbReference type="PANTHER" id="PTHR33692:SF1">
    <property type="entry name" value="RIBOSOME MATURATION FACTOR RIMM"/>
    <property type="match status" value="1"/>
</dbReference>
<dbReference type="HAMAP" id="MF_00014">
    <property type="entry name" value="Ribosome_mat_RimM"/>
    <property type="match status" value="1"/>
</dbReference>
<dbReference type="InterPro" id="IPR056792">
    <property type="entry name" value="PRC_RimM"/>
</dbReference>
<dbReference type="GO" id="GO:0043022">
    <property type="term" value="F:ribosome binding"/>
    <property type="evidence" value="ECO:0007669"/>
    <property type="project" value="InterPro"/>
</dbReference>
<keyword evidence="1 5" id="KW-0963">Cytoplasm</keyword>
<comment type="subcellular location">
    <subcellularLocation>
        <location evidence="5">Cytoplasm</location>
    </subcellularLocation>
</comment>
<dbReference type="EMBL" id="BMYX01000022">
    <property type="protein sequence ID" value="GGY25998.1"/>
    <property type="molecule type" value="Genomic_DNA"/>
</dbReference>
<dbReference type="NCBIfam" id="TIGR02273">
    <property type="entry name" value="16S_RimM"/>
    <property type="match status" value="1"/>
</dbReference>
<reference evidence="8" key="1">
    <citation type="journal article" date="2014" name="Int. J. Syst. Evol. Microbiol.">
        <title>Complete genome sequence of Corynebacterium casei LMG S-19264T (=DSM 44701T), isolated from a smear-ripened cheese.</title>
        <authorList>
            <consortium name="US DOE Joint Genome Institute (JGI-PGF)"/>
            <person name="Walter F."/>
            <person name="Albersmeier A."/>
            <person name="Kalinowski J."/>
            <person name="Ruckert C."/>
        </authorList>
    </citation>
    <scope>NUCLEOTIDE SEQUENCE</scope>
    <source>
        <strain evidence="8">KCTC 32182</strain>
    </source>
</reference>
<evidence type="ECO:0000259" key="6">
    <source>
        <dbReference type="Pfam" id="PF01782"/>
    </source>
</evidence>
<dbReference type="Proteomes" id="UP000645257">
    <property type="component" value="Unassembled WGS sequence"/>
</dbReference>
<dbReference type="Pfam" id="PF24986">
    <property type="entry name" value="PRC_RimM"/>
    <property type="match status" value="1"/>
</dbReference>
<evidence type="ECO:0000256" key="5">
    <source>
        <dbReference type="HAMAP-Rule" id="MF_00014"/>
    </source>
</evidence>
<sequence>MRDDELVVMGYVSGAFGVRGWVKVHADTEFEDSLFDYPEWLIGKNGVWKTYRFEDGAVQPKALVAKLEGVADRDAADSLKGSQVAILRDQLPEPDDDEYYWADLIGLDVVNRSGQALGKVTKLLGTGAHDILVVHDGKTERMIPFVEQFVGKVDIEAGTIEVDWGLDF</sequence>
<dbReference type="GO" id="GO:0006364">
    <property type="term" value="P:rRNA processing"/>
    <property type="evidence" value="ECO:0007669"/>
    <property type="project" value="UniProtKB-UniRule"/>
</dbReference>
<dbReference type="InterPro" id="IPR011961">
    <property type="entry name" value="RimM"/>
</dbReference>
<comment type="subunit">
    <text evidence="5">Binds ribosomal protein uS19.</text>
</comment>
<comment type="caution">
    <text evidence="8">The sequence shown here is derived from an EMBL/GenBank/DDBJ whole genome shotgun (WGS) entry which is preliminary data.</text>
</comment>
<dbReference type="SUPFAM" id="SSF50447">
    <property type="entry name" value="Translation proteins"/>
    <property type="match status" value="1"/>
</dbReference>
<dbReference type="InterPro" id="IPR011033">
    <property type="entry name" value="PRC_barrel-like_sf"/>
</dbReference>
<evidence type="ECO:0000259" key="7">
    <source>
        <dbReference type="Pfam" id="PF24986"/>
    </source>
</evidence>
<comment type="function">
    <text evidence="5">An accessory protein needed during the final step in the assembly of 30S ribosomal subunit, possibly for assembly of the head region. Essential for efficient processing of 16S rRNA. May be needed both before and after RbfA during the maturation of 16S rRNA. It has affinity for free ribosomal 30S subunits but not for 70S ribosomes.</text>
</comment>
<dbReference type="PANTHER" id="PTHR33692">
    <property type="entry name" value="RIBOSOME MATURATION FACTOR RIMM"/>
    <property type="match status" value="1"/>
</dbReference>
<evidence type="ECO:0000256" key="1">
    <source>
        <dbReference type="ARBA" id="ARBA00022490"/>
    </source>
</evidence>
<organism evidence="8 9">
    <name type="scientific">Paludibacterium paludis</name>
    <dbReference type="NCBI Taxonomy" id="1225769"/>
    <lineage>
        <taxon>Bacteria</taxon>
        <taxon>Pseudomonadati</taxon>
        <taxon>Pseudomonadota</taxon>
        <taxon>Betaproteobacteria</taxon>
        <taxon>Neisseriales</taxon>
        <taxon>Chromobacteriaceae</taxon>
        <taxon>Paludibacterium</taxon>
    </lineage>
</organism>
<evidence type="ECO:0000256" key="3">
    <source>
        <dbReference type="ARBA" id="ARBA00022552"/>
    </source>
</evidence>
<dbReference type="InterPro" id="IPR002676">
    <property type="entry name" value="RimM_N"/>
</dbReference>
<keyword evidence="4 5" id="KW-0143">Chaperone</keyword>
<dbReference type="SUPFAM" id="SSF50346">
    <property type="entry name" value="PRC-barrel domain"/>
    <property type="match status" value="1"/>
</dbReference>